<evidence type="ECO:0000256" key="5">
    <source>
        <dbReference type="ARBA" id="ARBA00022862"/>
    </source>
</evidence>
<evidence type="ECO:0000256" key="9">
    <source>
        <dbReference type="ARBA" id="ARBA00032824"/>
    </source>
</evidence>
<keyword evidence="7" id="KW-1015">Disulfide bond</keyword>
<feature type="active site" description="Cysteine sulfenic acid (-SOH) intermediate; for peroxidase activity" evidence="12">
    <location>
        <position position="44"/>
    </location>
</feature>
<comment type="similarity">
    <text evidence="10">Belongs to the peroxiredoxin family. BCP/PrxQ subfamily.</text>
</comment>
<keyword evidence="6" id="KW-0560">Oxidoreductase</keyword>
<evidence type="ECO:0000256" key="11">
    <source>
        <dbReference type="ARBA" id="ARBA00049091"/>
    </source>
</evidence>
<evidence type="ECO:0000256" key="1">
    <source>
        <dbReference type="ARBA" id="ARBA00003330"/>
    </source>
</evidence>
<dbReference type="InterPro" id="IPR013766">
    <property type="entry name" value="Thioredoxin_domain"/>
</dbReference>
<evidence type="ECO:0000259" key="13">
    <source>
        <dbReference type="PROSITE" id="PS51352"/>
    </source>
</evidence>
<dbReference type="InterPro" id="IPR024706">
    <property type="entry name" value="Peroxiredoxin_AhpC-typ"/>
</dbReference>
<comment type="function">
    <text evidence="1">Thiol-specific peroxidase that catalyzes the reduction of hydrogen peroxide and organic hydroperoxides to water and alcohols, respectively. Plays a role in cell protection against oxidative stress by detoxifying peroxides and as sensor of hydrogen peroxide-mediated signaling events.</text>
</comment>
<evidence type="ECO:0000256" key="10">
    <source>
        <dbReference type="ARBA" id="ARBA00038489"/>
    </source>
</evidence>
<accession>A0A0E3UUB1</accession>
<dbReference type="HOGENOM" id="CLU_042529_14_1_0"/>
<evidence type="ECO:0000313" key="15">
    <source>
        <dbReference type="Proteomes" id="UP000033103"/>
    </source>
</evidence>
<organism evidence="14 15">
    <name type="scientific">Sneathia vaginalis</name>
    <dbReference type="NCBI Taxonomy" id="187101"/>
    <lineage>
        <taxon>Bacteria</taxon>
        <taxon>Fusobacteriati</taxon>
        <taxon>Fusobacteriota</taxon>
        <taxon>Fusobacteriia</taxon>
        <taxon>Fusobacteriales</taxon>
        <taxon>Leptotrichiaceae</taxon>
        <taxon>Sneathia</taxon>
    </lineage>
</organism>
<dbReference type="Pfam" id="PF00578">
    <property type="entry name" value="AhpC-TSA"/>
    <property type="match status" value="1"/>
</dbReference>
<dbReference type="PROSITE" id="PS51352">
    <property type="entry name" value="THIOREDOXIN_2"/>
    <property type="match status" value="1"/>
</dbReference>
<dbReference type="CDD" id="cd03017">
    <property type="entry name" value="PRX_BCP"/>
    <property type="match status" value="1"/>
</dbReference>
<feature type="domain" description="Thioredoxin" evidence="13">
    <location>
        <begin position="2"/>
        <end position="152"/>
    </location>
</feature>
<proteinExistence type="inferred from homology"/>
<dbReference type="GO" id="GO:0005737">
    <property type="term" value="C:cytoplasm"/>
    <property type="evidence" value="ECO:0007669"/>
    <property type="project" value="TreeGrafter"/>
</dbReference>
<dbReference type="PIRSF" id="PIRSF000239">
    <property type="entry name" value="AHPC"/>
    <property type="match status" value="1"/>
</dbReference>
<dbReference type="SUPFAM" id="SSF52833">
    <property type="entry name" value="Thioredoxin-like"/>
    <property type="match status" value="1"/>
</dbReference>
<dbReference type="Proteomes" id="UP000033103">
    <property type="component" value="Chromosome"/>
</dbReference>
<dbReference type="EMBL" id="CP011280">
    <property type="protein sequence ID" value="AKC95128.1"/>
    <property type="molecule type" value="Genomic_DNA"/>
</dbReference>
<keyword evidence="15" id="KW-1185">Reference proteome</keyword>
<dbReference type="OrthoDB" id="9812811at2"/>
<evidence type="ECO:0000256" key="8">
    <source>
        <dbReference type="ARBA" id="ARBA00023284"/>
    </source>
</evidence>
<dbReference type="KEGG" id="sns:VC03_00795"/>
<protein>
    <recommendedName>
        <fullName evidence="3">thioredoxin-dependent peroxiredoxin</fullName>
        <ecNumber evidence="3">1.11.1.24</ecNumber>
    </recommendedName>
    <alternativeName>
        <fullName evidence="9">Thioredoxin peroxidase</fullName>
    </alternativeName>
</protein>
<dbReference type="PATRIC" id="fig|1069640.6.peg.151"/>
<keyword evidence="4" id="KW-0575">Peroxidase</keyword>
<dbReference type="PANTHER" id="PTHR42801">
    <property type="entry name" value="THIOREDOXIN-DEPENDENT PEROXIDE REDUCTASE"/>
    <property type="match status" value="1"/>
</dbReference>
<dbReference type="Gene3D" id="3.40.30.10">
    <property type="entry name" value="Glutaredoxin"/>
    <property type="match status" value="1"/>
</dbReference>
<evidence type="ECO:0000256" key="3">
    <source>
        <dbReference type="ARBA" id="ARBA00013017"/>
    </source>
</evidence>
<reference evidence="14 15" key="1">
    <citation type="journal article" date="2012" name="BMC Genomics">
        <title>Genomic sequence analysis and characterization of Sneathia amnii sp. nov.</title>
        <authorList>
            <consortium name="Vaginal Microbiome Consortium (additional members)"/>
            <person name="Harwich M.D.Jr."/>
            <person name="Serrano M.G."/>
            <person name="Fettweis J.M."/>
            <person name="Alves J.M."/>
            <person name="Reimers M.A."/>
            <person name="Buck G.A."/>
            <person name="Jefferson K.K."/>
        </authorList>
    </citation>
    <scope>NUCLEOTIDE SEQUENCE [LARGE SCALE GENOMIC DNA]</scope>
    <source>
        <strain evidence="14 15">SN35</strain>
    </source>
</reference>
<dbReference type="GO" id="GO:0034599">
    <property type="term" value="P:cellular response to oxidative stress"/>
    <property type="evidence" value="ECO:0007669"/>
    <property type="project" value="TreeGrafter"/>
</dbReference>
<dbReference type="FunFam" id="3.40.30.10:FF:000007">
    <property type="entry name" value="Thioredoxin-dependent thiol peroxidase"/>
    <property type="match status" value="1"/>
</dbReference>
<evidence type="ECO:0000256" key="6">
    <source>
        <dbReference type="ARBA" id="ARBA00023002"/>
    </source>
</evidence>
<dbReference type="PANTHER" id="PTHR42801:SF4">
    <property type="entry name" value="AHPC_TSA FAMILY PROTEIN"/>
    <property type="match status" value="1"/>
</dbReference>
<dbReference type="InterPro" id="IPR000866">
    <property type="entry name" value="AhpC/TSA"/>
</dbReference>
<keyword evidence="8" id="KW-0676">Redox-active center</keyword>
<evidence type="ECO:0000256" key="7">
    <source>
        <dbReference type="ARBA" id="ARBA00023157"/>
    </source>
</evidence>
<comment type="subunit">
    <text evidence="2">Monomer.</text>
</comment>
<dbReference type="AlphaFoldDB" id="A0A0E3UUB1"/>
<evidence type="ECO:0000256" key="12">
    <source>
        <dbReference type="PIRSR" id="PIRSR000239-1"/>
    </source>
</evidence>
<dbReference type="STRING" id="187101.VC03_00795"/>
<dbReference type="InterPro" id="IPR050924">
    <property type="entry name" value="Peroxiredoxin_BCP/PrxQ"/>
</dbReference>
<gene>
    <name evidence="14" type="ORF">VC03_00795</name>
</gene>
<evidence type="ECO:0000313" key="14">
    <source>
        <dbReference type="EMBL" id="AKC95128.1"/>
    </source>
</evidence>
<sequence length="152" mass="17866">MINVGDVAYNFSLPDYTNTMYTLKQFRGKRVILYFYPKDDTIGCTQQACCYKKFYKEFLELDVVLIGISIDSTESHAKFRNNFDLPFLLLSDSTKEVCEHYDVLKEKQMFGKKYIGVVRTTYIIDENGLVEKVYEKVNPREDAEMVLKYLKK</sequence>
<evidence type="ECO:0000256" key="2">
    <source>
        <dbReference type="ARBA" id="ARBA00011245"/>
    </source>
</evidence>
<dbReference type="InterPro" id="IPR036249">
    <property type="entry name" value="Thioredoxin-like_sf"/>
</dbReference>
<comment type="catalytic activity">
    <reaction evidence="11">
        <text>a hydroperoxide + [thioredoxin]-dithiol = an alcohol + [thioredoxin]-disulfide + H2O</text>
        <dbReference type="Rhea" id="RHEA:62620"/>
        <dbReference type="Rhea" id="RHEA-COMP:10698"/>
        <dbReference type="Rhea" id="RHEA-COMP:10700"/>
        <dbReference type="ChEBI" id="CHEBI:15377"/>
        <dbReference type="ChEBI" id="CHEBI:29950"/>
        <dbReference type="ChEBI" id="CHEBI:30879"/>
        <dbReference type="ChEBI" id="CHEBI:35924"/>
        <dbReference type="ChEBI" id="CHEBI:50058"/>
        <dbReference type="EC" id="1.11.1.24"/>
    </reaction>
</comment>
<dbReference type="RefSeq" id="WP_046328234.1">
    <property type="nucleotide sequence ID" value="NZ_CP011280.1"/>
</dbReference>
<dbReference type="EC" id="1.11.1.24" evidence="3"/>
<name>A0A0E3UUB1_9FUSO</name>
<dbReference type="GO" id="GO:0045454">
    <property type="term" value="P:cell redox homeostasis"/>
    <property type="evidence" value="ECO:0007669"/>
    <property type="project" value="TreeGrafter"/>
</dbReference>
<evidence type="ECO:0000256" key="4">
    <source>
        <dbReference type="ARBA" id="ARBA00022559"/>
    </source>
</evidence>
<keyword evidence="5" id="KW-0049">Antioxidant</keyword>
<dbReference type="GO" id="GO:0008379">
    <property type="term" value="F:thioredoxin peroxidase activity"/>
    <property type="evidence" value="ECO:0007669"/>
    <property type="project" value="TreeGrafter"/>
</dbReference>